<feature type="transmembrane region" description="Helical" evidence="7">
    <location>
        <begin position="147"/>
        <end position="169"/>
    </location>
</feature>
<feature type="transmembrane region" description="Helical" evidence="7">
    <location>
        <begin position="214"/>
        <end position="236"/>
    </location>
</feature>
<dbReference type="InterPro" id="IPR004254">
    <property type="entry name" value="AdipoR/HlyIII-related"/>
</dbReference>
<dbReference type="EMBL" id="JAWDGP010007062">
    <property type="protein sequence ID" value="KAK3730696.1"/>
    <property type="molecule type" value="Genomic_DNA"/>
</dbReference>
<dbReference type="GO" id="GO:0016020">
    <property type="term" value="C:membrane"/>
    <property type="evidence" value="ECO:0007669"/>
    <property type="project" value="UniProtKB-SubCell"/>
</dbReference>
<protein>
    <submittedName>
        <fullName evidence="8">Uncharacterized protein</fullName>
    </submittedName>
</protein>
<comment type="caution">
    <text evidence="8">The sequence shown here is derived from an EMBL/GenBank/DDBJ whole genome shotgun (WGS) entry which is preliminary data.</text>
</comment>
<keyword evidence="5 7" id="KW-0472">Membrane</keyword>
<accession>A0AAE0Y2G7</accession>
<reference evidence="8" key="1">
    <citation type="journal article" date="2023" name="G3 (Bethesda)">
        <title>A reference genome for the long-term kleptoplast-retaining sea slug Elysia crispata morphotype clarki.</title>
        <authorList>
            <person name="Eastman K.E."/>
            <person name="Pendleton A.L."/>
            <person name="Shaikh M.A."/>
            <person name="Suttiyut T."/>
            <person name="Ogas R."/>
            <person name="Tomko P."/>
            <person name="Gavelis G."/>
            <person name="Widhalm J.R."/>
            <person name="Wisecaver J.H."/>
        </authorList>
    </citation>
    <scope>NUCLEOTIDE SEQUENCE</scope>
    <source>
        <strain evidence="8">ECLA1</strain>
    </source>
</reference>
<evidence type="ECO:0000256" key="5">
    <source>
        <dbReference type="ARBA" id="ARBA00023136"/>
    </source>
</evidence>
<evidence type="ECO:0000313" key="9">
    <source>
        <dbReference type="Proteomes" id="UP001283361"/>
    </source>
</evidence>
<evidence type="ECO:0000256" key="3">
    <source>
        <dbReference type="ARBA" id="ARBA00022692"/>
    </source>
</evidence>
<feature type="transmembrane region" description="Helical" evidence="7">
    <location>
        <begin position="181"/>
        <end position="202"/>
    </location>
</feature>
<feature type="transmembrane region" description="Helical" evidence="7">
    <location>
        <begin position="358"/>
        <end position="381"/>
    </location>
</feature>
<feature type="transmembrane region" description="Helical" evidence="7">
    <location>
        <begin position="248"/>
        <end position="269"/>
    </location>
</feature>
<comment type="similarity">
    <text evidence="2">Belongs to the ADIPOR family.</text>
</comment>
<feature type="transmembrane region" description="Helical" evidence="7">
    <location>
        <begin position="281"/>
        <end position="300"/>
    </location>
</feature>
<keyword evidence="9" id="KW-1185">Reference proteome</keyword>
<dbReference type="PANTHER" id="PTHR20855:SF92">
    <property type="entry name" value="PROGESTIN AND ADIPOQ RECEPTOR FAMILY MEMBER 3-LIKE"/>
    <property type="match status" value="1"/>
</dbReference>
<dbReference type="GO" id="GO:0046872">
    <property type="term" value="F:metal ion binding"/>
    <property type="evidence" value="ECO:0007669"/>
    <property type="project" value="UniProtKB-KW"/>
</dbReference>
<gene>
    <name evidence="8" type="ORF">RRG08_041476</name>
</gene>
<keyword evidence="4 7" id="KW-1133">Transmembrane helix</keyword>
<evidence type="ECO:0000256" key="6">
    <source>
        <dbReference type="PIRSR" id="PIRSR604254-1"/>
    </source>
</evidence>
<keyword evidence="3 7" id="KW-0812">Transmembrane</keyword>
<dbReference type="AlphaFoldDB" id="A0AAE0Y2G7"/>
<feature type="binding site" evidence="6">
    <location>
        <position position="319"/>
    </location>
    <ligand>
        <name>Zn(2+)</name>
        <dbReference type="ChEBI" id="CHEBI:29105"/>
    </ligand>
</feature>
<feature type="transmembrane region" description="Helical" evidence="7">
    <location>
        <begin position="321"/>
        <end position="338"/>
    </location>
</feature>
<name>A0AAE0Y2G7_9GAST</name>
<dbReference type="GO" id="GO:0038023">
    <property type="term" value="F:signaling receptor activity"/>
    <property type="evidence" value="ECO:0007669"/>
    <property type="project" value="TreeGrafter"/>
</dbReference>
<keyword evidence="6" id="KW-0479">Metal-binding</keyword>
<feature type="binding site" evidence="6">
    <location>
        <position position="167"/>
    </location>
    <ligand>
        <name>Zn(2+)</name>
        <dbReference type="ChEBI" id="CHEBI:29105"/>
    </ligand>
</feature>
<organism evidence="8 9">
    <name type="scientific">Elysia crispata</name>
    <name type="common">lettuce slug</name>
    <dbReference type="NCBI Taxonomy" id="231223"/>
    <lineage>
        <taxon>Eukaryota</taxon>
        <taxon>Metazoa</taxon>
        <taxon>Spiralia</taxon>
        <taxon>Lophotrochozoa</taxon>
        <taxon>Mollusca</taxon>
        <taxon>Gastropoda</taxon>
        <taxon>Heterobranchia</taxon>
        <taxon>Euthyneura</taxon>
        <taxon>Panpulmonata</taxon>
        <taxon>Sacoglossa</taxon>
        <taxon>Placobranchoidea</taxon>
        <taxon>Plakobranchidae</taxon>
        <taxon>Elysia</taxon>
    </lineage>
</organism>
<dbReference type="PANTHER" id="PTHR20855">
    <property type="entry name" value="ADIPOR/PROGESTIN RECEPTOR-RELATED"/>
    <property type="match status" value="1"/>
</dbReference>
<evidence type="ECO:0000313" key="8">
    <source>
        <dbReference type="EMBL" id="KAK3730696.1"/>
    </source>
</evidence>
<feature type="binding site" evidence="6">
    <location>
        <position position="323"/>
    </location>
    <ligand>
        <name>Zn(2+)</name>
        <dbReference type="ChEBI" id="CHEBI:29105"/>
    </ligand>
</feature>
<evidence type="ECO:0000256" key="4">
    <source>
        <dbReference type="ARBA" id="ARBA00022989"/>
    </source>
</evidence>
<evidence type="ECO:0000256" key="7">
    <source>
        <dbReference type="SAM" id="Phobius"/>
    </source>
</evidence>
<dbReference type="Pfam" id="PF03006">
    <property type="entry name" value="HlyIII"/>
    <property type="match status" value="1"/>
</dbReference>
<feature type="transmembrane region" description="Helical" evidence="7">
    <location>
        <begin position="115"/>
        <end position="135"/>
    </location>
</feature>
<keyword evidence="6" id="KW-0862">Zinc</keyword>
<sequence>MLLSHHLLQVFQGPMAVRNSYGVMMPTATFAHLELSALAQSKMCSLISQLRLLLDQLTIRGGPGCSCSHEVQQLLTIEEVPDVIKEPYIFSGYRLLNRPWSYYVKSIFTLHNESVNVWTHGLGFFVVLFSLANYLGQLDMQRDRHAWPVFIFGLCCLSNLALSAVAHLFHSRSRWDHFAFFLLDYMGVTFYAFGSGVGSMFICSSKAFHDLFSGWFLPVNVLLSWFAFYACCVAKIKLAHNNTHRKVMMIAGVLCQAIVVSLPTVSRFVDCLLHPTCDIRHLNHLTVVFALLIVCAITFAGHMPESIWPGQFDVLGHGHQWFHVTVVLAMLAQVWAIDIDVTVVQTASQLNQPGAGELMAFLVALVVLETATFLFYMRLVVFRRLSKDIPRQLVIQSIRKQLGMLSERTSESVDHKDGFSGDSGHTVYPRNGEGIIARKLELDDNKTTEITGTHKKRL</sequence>
<comment type="subcellular location">
    <subcellularLocation>
        <location evidence="1">Membrane</location>
        <topology evidence="1">Multi-pass membrane protein</topology>
    </subcellularLocation>
</comment>
<evidence type="ECO:0000256" key="2">
    <source>
        <dbReference type="ARBA" id="ARBA00007018"/>
    </source>
</evidence>
<dbReference type="Proteomes" id="UP001283361">
    <property type="component" value="Unassembled WGS sequence"/>
</dbReference>
<evidence type="ECO:0000256" key="1">
    <source>
        <dbReference type="ARBA" id="ARBA00004141"/>
    </source>
</evidence>
<proteinExistence type="inferred from homology"/>